<dbReference type="SUPFAM" id="SSF109854">
    <property type="entry name" value="DinB/YfiT-like putative metalloenzymes"/>
    <property type="match status" value="1"/>
</dbReference>
<dbReference type="Proteomes" id="UP000184485">
    <property type="component" value="Unassembled WGS sequence"/>
</dbReference>
<feature type="binding site" evidence="3">
    <location>
        <position position="133"/>
    </location>
    <ligand>
        <name>a divalent metal cation</name>
        <dbReference type="ChEBI" id="CHEBI:60240"/>
    </ligand>
</feature>
<dbReference type="InterPro" id="IPR034660">
    <property type="entry name" value="DinB/YfiT-like"/>
</dbReference>
<evidence type="ECO:0000313" key="5">
    <source>
        <dbReference type="Proteomes" id="UP000184485"/>
    </source>
</evidence>
<evidence type="ECO:0000256" key="2">
    <source>
        <dbReference type="ARBA" id="ARBA00022723"/>
    </source>
</evidence>
<gene>
    <name evidence="4" type="ORF">SAMN02745157_0410</name>
</gene>
<feature type="binding site" evidence="3">
    <location>
        <position position="48"/>
    </location>
    <ligand>
        <name>a divalent metal cation</name>
        <dbReference type="ChEBI" id="CHEBI:60240"/>
    </ligand>
</feature>
<feature type="binding site" evidence="3">
    <location>
        <position position="137"/>
    </location>
    <ligand>
        <name>a divalent metal cation</name>
        <dbReference type="ChEBI" id="CHEBI:60240"/>
    </ligand>
</feature>
<sequence length="171" mass="18922">MKAHFTMFAHYNRWANERVYSAARHLSDEDFRSDQGAFFGSLSGTLNHLLVTDRVWMRRFTGEGAQPTRLDEIITEDRLTLAALRAAEDARIIGFVEGLDTAAVFGPITYGPMTTPGSFTQPLAALLAHLFNHQTHHRGQATVLLTRLAGRDAVEPLDLVAFQRVSGLGVT</sequence>
<dbReference type="InterPro" id="IPR007837">
    <property type="entry name" value="DinB"/>
</dbReference>
<organism evidence="4 5">
    <name type="scientific">Kaistia soli DSM 19436</name>
    <dbReference type="NCBI Taxonomy" id="1122133"/>
    <lineage>
        <taxon>Bacteria</taxon>
        <taxon>Pseudomonadati</taxon>
        <taxon>Pseudomonadota</taxon>
        <taxon>Alphaproteobacteria</taxon>
        <taxon>Hyphomicrobiales</taxon>
        <taxon>Kaistiaceae</taxon>
        <taxon>Kaistia</taxon>
    </lineage>
</organism>
<dbReference type="PANTHER" id="PTHR37302">
    <property type="entry name" value="SLR1116 PROTEIN"/>
    <property type="match status" value="1"/>
</dbReference>
<dbReference type="AlphaFoldDB" id="A0A1M4UDE2"/>
<evidence type="ECO:0000256" key="3">
    <source>
        <dbReference type="PIRSR" id="PIRSR607837-1"/>
    </source>
</evidence>
<reference evidence="4 5" key="1">
    <citation type="submission" date="2016-11" db="EMBL/GenBank/DDBJ databases">
        <authorList>
            <person name="Jaros S."/>
            <person name="Januszkiewicz K."/>
            <person name="Wedrychowicz H."/>
        </authorList>
    </citation>
    <scope>NUCLEOTIDE SEQUENCE [LARGE SCALE GENOMIC DNA]</scope>
    <source>
        <strain evidence="4 5">DSM 19436</strain>
    </source>
</reference>
<dbReference type="STRING" id="1122133.SAMN02745157_0410"/>
<name>A0A1M4UDE2_9HYPH</name>
<dbReference type="RefSeq" id="WP_139251292.1">
    <property type="nucleotide sequence ID" value="NZ_FQUP01000001.1"/>
</dbReference>
<dbReference type="OrthoDB" id="9807509at2"/>
<accession>A0A1M4UDE2</accession>
<evidence type="ECO:0000256" key="1">
    <source>
        <dbReference type="ARBA" id="ARBA00008635"/>
    </source>
</evidence>
<proteinExistence type="inferred from homology"/>
<comment type="similarity">
    <text evidence="1">Belongs to the DinB family.</text>
</comment>
<dbReference type="PANTHER" id="PTHR37302:SF1">
    <property type="entry name" value="PROTEIN DINB"/>
    <property type="match status" value="1"/>
</dbReference>
<dbReference type="GO" id="GO:0046872">
    <property type="term" value="F:metal ion binding"/>
    <property type="evidence" value="ECO:0007669"/>
    <property type="project" value="UniProtKB-KW"/>
</dbReference>
<dbReference type="Gene3D" id="1.20.120.450">
    <property type="entry name" value="dinb family like domain"/>
    <property type="match status" value="1"/>
</dbReference>
<evidence type="ECO:0000313" key="4">
    <source>
        <dbReference type="EMBL" id="SHE54628.1"/>
    </source>
</evidence>
<keyword evidence="2 3" id="KW-0479">Metal-binding</keyword>
<dbReference type="EMBL" id="FQUP01000001">
    <property type="protein sequence ID" value="SHE54628.1"/>
    <property type="molecule type" value="Genomic_DNA"/>
</dbReference>
<dbReference type="Pfam" id="PF05163">
    <property type="entry name" value="DinB"/>
    <property type="match status" value="1"/>
</dbReference>
<protein>
    <submittedName>
        <fullName evidence="4">Uncharacterized damage-inducible protein DinB (Forms a four-helix bundle)</fullName>
    </submittedName>
</protein>
<keyword evidence="5" id="KW-1185">Reference proteome</keyword>